<dbReference type="Gene3D" id="3.40.225.10">
    <property type="entry name" value="Class II aldolase/adducin N-terminal domain"/>
    <property type="match status" value="1"/>
</dbReference>
<evidence type="ECO:0000313" key="5">
    <source>
        <dbReference type="Proteomes" id="UP000250086"/>
    </source>
</evidence>
<protein>
    <submittedName>
        <fullName evidence="4">L-fuculose phosphate aldolase</fullName>
        <ecNumber evidence="4">4.1.2.17</ecNumber>
    </submittedName>
</protein>
<feature type="domain" description="Class II aldolase/adducin N-terminal" evidence="3">
    <location>
        <begin position="8"/>
        <end position="188"/>
    </location>
</feature>
<proteinExistence type="predicted"/>
<keyword evidence="2 4" id="KW-0456">Lyase</keyword>
<accession>A0A2X0WTY7</accession>
<dbReference type="GO" id="GO:0046872">
    <property type="term" value="F:metal ion binding"/>
    <property type="evidence" value="ECO:0007669"/>
    <property type="project" value="UniProtKB-KW"/>
</dbReference>
<dbReference type="GO" id="GO:0019323">
    <property type="term" value="P:pentose catabolic process"/>
    <property type="evidence" value="ECO:0007669"/>
    <property type="project" value="TreeGrafter"/>
</dbReference>
<dbReference type="PANTHER" id="PTHR22789">
    <property type="entry name" value="FUCULOSE PHOSPHATE ALDOLASE"/>
    <property type="match status" value="1"/>
</dbReference>
<organism evidence="4 5">
    <name type="scientific">Anaerobiospirillum thomasii</name>
    <dbReference type="NCBI Taxonomy" id="179995"/>
    <lineage>
        <taxon>Bacteria</taxon>
        <taxon>Pseudomonadati</taxon>
        <taxon>Pseudomonadota</taxon>
        <taxon>Gammaproteobacteria</taxon>
        <taxon>Aeromonadales</taxon>
        <taxon>Succinivibrionaceae</taxon>
        <taxon>Anaerobiospirillum</taxon>
    </lineage>
</organism>
<evidence type="ECO:0000259" key="3">
    <source>
        <dbReference type="SMART" id="SM01007"/>
    </source>
</evidence>
<reference evidence="4 5" key="1">
    <citation type="submission" date="2018-06" db="EMBL/GenBank/DDBJ databases">
        <authorList>
            <consortium name="Pathogen Informatics"/>
            <person name="Doyle S."/>
        </authorList>
    </citation>
    <scope>NUCLEOTIDE SEQUENCE [LARGE SCALE GENOMIC DNA]</scope>
    <source>
        <strain evidence="4 5">NCTC13093</strain>
    </source>
</reference>
<dbReference type="Proteomes" id="UP000250086">
    <property type="component" value="Unassembled WGS sequence"/>
</dbReference>
<dbReference type="EMBL" id="UAPV01000001">
    <property type="protein sequence ID" value="SPT68931.1"/>
    <property type="molecule type" value="Genomic_DNA"/>
</dbReference>
<dbReference type="Pfam" id="PF00596">
    <property type="entry name" value="Aldolase_II"/>
    <property type="match status" value="1"/>
</dbReference>
<dbReference type="RefSeq" id="WP_113743138.1">
    <property type="nucleotide sequence ID" value="NZ_UAPV01000001.1"/>
</dbReference>
<name>A0A2X0WTY7_9GAMM</name>
<dbReference type="GO" id="GO:0008738">
    <property type="term" value="F:L-fuculose-phosphate aldolase activity"/>
    <property type="evidence" value="ECO:0007669"/>
    <property type="project" value="UniProtKB-EC"/>
</dbReference>
<evidence type="ECO:0000256" key="1">
    <source>
        <dbReference type="ARBA" id="ARBA00022723"/>
    </source>
</evidence>
<dbReference type="InterPro" id="IPR050197">
    <property type="entry name" value="Aldolase_class_II_sugar_metab"/>
</dbReference>
<keyword evidence="5" id="KW-1185">Reference proteome</keyword>
<dbReference type="InterPro" id="IPR001303">
    <property type="entry name" value="Aldolase_II/adducin_N"/>
</dbReference>
<dbReference type="InterPro" id="IPR036409">
    <property type="entry name" value="Aldolase_II/adducin_N_sf"/>
</dbReference>
<gene>
    <name evidence="4" type="primary">fucA_1</name>
    <name evidence="4" type="ORF">NCTC13093_00281</name>
</gene>
<dbReference type="GO" id="GO:0005829">
    <property type="term" value="C:cytosol"/>
    <property type="evidence" value="ECO:0007669"/>
    <property type="project" value="TreeGrafter"/>
</dbReference>
<dbReference type="EC" id="4.1.2.17" evidence="4"/>
<keyword evidence="1" id="KW-0479">Metal-binding</keyword>
<dbReference type="SUPFAM" id="SSF53639">
    <property type="entry name" value="AraD/HMP-PK domain-like"/>
    <property type="match status" value="1"/>
</dbReference>
<dbReference type="SMART" id="SM01007">
    <property type="entry name" value="Aldolase_II"/>
    <property type="match status" value="1"/>
</dbReference>
<sequence>MSIEQLSQEIISVCRLLRQNKLVNATHGNISARYGDIMLITPTGSDFYTIEQEDLVRMNIISGEIISKGHPSKEYDLHLLAYRKRPDINAVIHAHSPNSVAVSCHKEVTNLDSIVPAYTLSFAIYTKHLPMVGYFKAGSMELAEKATDKLIGNNAVVLQHHGIIVVSDSVMKGLYRLEEIEENSEIALKIGFDSKSMDPDSL</sequence>
<evidence type="ECO:0000313" key="4">
    <source>
        <dbReference type="EMBL" id="SPT68931.1"/>
    </source>
</evidence>
<dbReference type="AlphaFoldDB" id="A0A2X0WTY7"/>
<dbReference type="PANTHER" id="PTHR22789:SF0">
    <property type="entry name" value="3-OXO-TETRONATE 4-PHOSPHATE DECARBOXYLASE-RELATED"/>
    <property type="match status" value="1"/>
</dbReference>
<evidence type="ECO:0000256" key="2">
    <source>
        <dbReference type="ARBA" id="ARBA00023239"/>
    </source>
</evidence>